<organism evidence="2 3">
    <name type="scientific">Cytospora schulzeri</name>
    <dbReference type="NCBI Taxonomy" id="448051"/>
    <lineage>
        <taxon>Eukaryota</taxon>
        <taxon>Fungi</taxon>
        <taxon>Dikarya</taxon>
        <taxon>Ascomycota</taxon>
        <taxon>Pezizomycotina</taxon>
        <taxon>Sordariomycetes</taxon>
        <taxon>Sordariomycetidae</taxon>
        <taxon>Diaporthales</taxon>
        <taxon>Cytosporaceae</taxon>
        <taxon>Cytospora</taxon>
    </lineage>
</organism>
<protein>
    <submittedName>
        <fullName evidence="2">Uncharacterized protein</fullName>
    </submittedName>
</protein>
<keyword evidence="3" id="KW-1185">Reference proteome</keyword>
<accession>A0A423VRK4</accession>
<name>A0A423VRK4_9PEZI</name>
<sequence>MLAPATLAVLSPFILGLSRAVVVGPRNSSYDFSANVTSFDWDIFANISSSALIEIMNYPCDKYPDPRPCYKEYYEEKHSCHPFDEECYKDCQNWNDYKRRCEDRGEKCYDKCYYEDRECHREPDRDRQHDRECEPRQDKGCFPGYPEWDDEEEDDDDDYHPHHPKSYITVNYFGPDGTYQEKVWPDGDEHWNDEHFGGFKFDHIKYYAEQEDSEIRCLPMKSWFPWTPLSLEKYVERTEEYGLVVRILKLEKPMPIELIRCDIP</sequence>
<dbReference type="EMBL" id="LKEA01000044">
    <property type="protein sequence ID" value="ROV93649.1"/>
    <property type="molecule type" value="Genomic_DNA"/>
</dbReference>
<dbReference type="Proteomes" id="UP000283895">
    <property type="component" value="Unassembled WGS sequence"/>
</dbReference>
<reference evidence="2 3" key="1">
    <citation type="submission" date="2015-09" db="EMBL/GenBank/DDBJ databases">
        <title>Host preference determinants of Valsa canker pathogens revealed by comparative genomics.</title>
        <authorList>
            <person name="Yin Z."/>
            <person name="Huang L."/>
        </authorList>
    </citation>
    <scope>NUCLEOTIDE SEQUENCE [LARGE SCALE GENOMIC DNA]</scope>
    <source>
        <strain evidence="2 3">03-1</strain>
    </source>
</reference>
<evidence type="ECO:0000313" key="2">
    <source>
        <dbReference type="EMBL" id="ROV93649.1"/>
    </source>
</evidence>
<proteinExistence type="predicted"/>
<feature type="signal peptide" evidence="1">
    <location>
        <begin position="1"/>
        <end position="20"/>
    </location>
</feature>
<keyword evidence="1" id="KW-0732">Signal</keyword>
<evidence type="ECO:0000313" key="3">
    <source>
        <dbReference type="Proteomes" id="UP000283895"/>
    </source>
</evidence>
<dbReference type="AlphaFoldDB" id="A0A423VRK4"/>
<dbReference type="OrthoDB" id="5174695at2759"/>
<feature type="chain" id="PRO_5019574634" evidence="1">
    <location>
        <begin position="21"/>
        <end position="264"/>
    </location>
</feature>
<evidence type="ECO:0000256" key="1">
    <source>
        <dbReference type="SAM" id="SignalP"/>
    </source>
</evidence>
<gene>
    <name evidence="2" type="ORF">VMCG_08036</name>
</gene>
<comment type="caution">
    <text evidence="2">The sequence shown here is derived from an EMBL/GenBank/DDBJ whole genome shotgun (WGS) entry which is preliminary data.</text>
</comment>